<feature type="region of interest" description="Disordered" evidence="10">
    <location>
        <begin position="1"/>
        <end position="35"/>
    </location>
</feature>
<evidence type="ECO:0000256" key="4">
    <source>
        <dbReference type="ARBA" id="ARBA00022728"/>
    </source>
</evidence>
<dbReference type="PROSITE" id="PS50082">
    <property type="entry name" value="WD_REPEATS_2"/>
    <property type="match status" value="3"/>
</dbReference>
<dbReference type="PROSITE" id="PS00678">
    <property type="entry name" value="WD_REPEATS_1"/>
    <property type="match status" value="1"/>
</dbReference>
<keyword evidence="6" id="KW-0508">mRNA splicing</keyword>
<keyword evidence="2 9" id="KW-0853">WD repeat</keyword>
<sequence>MALVSGYSSDEDDRVNASSNPFGIADADEHPAKRMKLDGPSLKVVAAPDVLAEDPLHQTSLVARPTDTQMLVNITHEDMLKPIVGPENPFSDKKVVQNQNLLSGHVEELVMDEDAFRQQHLTHAILGYSVNPSEDPNAAPVVGSLEAGQKNNFATLSMLRPTKAERREKKRKRGERGDLEIVEGEGAYQGPWAKWEGDDEAPELPEGWDDNAEPEPEPEPEATTIVPSASKRRMPKVGPGNESTIFHGKSLTDYQGRTYMHPPYSVAPQLSQEAGSQETFIPKACVHTWTGHTGGVSVIRLFPQTSHLLLSGSMDNKIKLWDVYNEGNCLRTFLGHGRAVKDVTFSNDGRRFLSCGFDRYIKLWDTETGKCLKNFSNGKMAHVLRFHPDEDKQNIFLAGMMDKKIIQYDIDSGDITQEYDQHLGPVNTITFVDENRRFVTTSDDKTIRAWDFDIPVVIKYIAEPYMHSMPAVTLHPNKKVFAAQSLDNQILLYNADNFRQNRKKRFAGHSVAGYACQIGFSPDGKWISSGDAEGNMVFWDWKTCRIKSKLRCHTKVVIAHEWLQHETSKVVTASWDGLIKLWVRISFMWLAVANIPEGLEMFICTTTLLSMYFHITILRLHNASLNKYDCKS</sequence>
<keyword evidence="12" id="KW-1185">Reference proteome</keyword>
<dbReference type="PANTHER" id="PTHR43979">
    <property type="entry name" value="PRE-MRNA-PROCESSING FACTOR 17"/>
    <property type="match status" value="1"/>
</dbReference>
<dbReference type="eggNOG" id="KOG0282">
    <property type="taxonomic scope" value="Eukaryota"/>
</dbReference>
<dbReference type="Proteomes" id="UP000007148">
    <property type="component" value="Unassembled WGS sequence"/>
</dbReference>
<dbReference type="FunFam" id="2.130.10.10:FF:000034">
    <property type="entry name" value="Pre-mRNA-processing factor 17, putative"/>
    <property type="match status" value="1"/>
</dbReference>
<dbReference type="InterPro" id="IPR015943">
    <property type="entry name" value="WD40/YVTN_repeat-like_dom_sf"/>
</dbReference>
<reference evidence="11 12" key="1">
    <citation type="journal article" date="2011" name="PLoS Pathog.">
        <title>Endophytic Life Strategies Decoded by Genome and Transcriptome Analyses of the Mutualistic Root Symbiont Piriformospora indica.</title>
        <authorList>
            <person name="Zuccaro A."/>
            <person name="Lahrmann U."/>
            <person name="Guldener U."/>
            <person name="Langen G."/>
            <person name="Pfiffi S."/>
            <person name="Biedenkopf D."/>
            <person name="Wong P."/>
            <person name="Samans B."/>
            <person name="Grimm C."/>
            <person name="Basiewicz M."/>
            <person name="Murat C."/>
            <person name="Martin F."/>
            <person name="Kogel K.H."/>
        </authorList>
    </citation>
    <scope>NUCLEOTIDE SEQUENCE [LARGE SCALE GENOMIC DNA]</scope>
    <source>
        <strain evidence="11 12">DSM 11827</strain>
    </source>
</reference>
<dbReference type="PRINTS" id="PR00320">
    <property type="entry name" value="GPROTEINBRPT"/>
</dbReference>
<dbReference type="AlphaFoldDB" id="G4T9A8"/>
<evidence type="ECO:0000256" key="7">
    <source>
        <dbReference type="ARBA" id="ARBA00023242"/>
    </source>
</evidence>
<evidence type="ECO:0000256" key="6">
    <source>
        <dbReference type="ARBA" id="ARBA00023187"/>
    </source>
</evidence>
<evidence type="ECO:0000256" key="8">
    <source>
        <dbReference type="ARBA" id="ARBA00068146"/>
    </source>
</evidence>
<dbReference type="InterPro" id="IPR036322">
    <property type="entry name" value="WD40_repeat_dom_sf"/>
</dbReference>
<dbReference type="SUPFAM" id="SSF50978">
    <property type="entry name" value="WD40 repeat-like"/>
    <property type="match status" value="1"/>
</dbReference>
<dbReference type="STRING" id="1109443.G4T9A8"/>
<evidence type="ECO:0000256" key="5">
    <source>
        <dbReference type="ARBA" id="ARBA00022737"/>
    </source>
</evidence>
<keyword evidence="5" id="KW-0677">Repeat</keyword>
<dbReference type="SMART" id="SM00320">
    <property type="entry name" value="WD40"/>
    <property type="match status" value="7"/>
</dbReference>
<comment type="subcellular location">
    <subcellularLocation>
        <location evidence="1">Nucleus</location>
    </subcellularLocation>
</comment>
<evidence type="ECO:0000256" key="9">
    <source>
        <dbReference type="PROSITE-ProRule" id="PRU00221"/>
    </source>
</evidence>
<evidence type="ECO:0000256" key="10">
    <source>
        <dbReference type="SAM" id="MobiDB-lite"/>
    </source>
</evidence>
<evidence type="ECO:0000256" key="3">
    <source>
        <dbReference type="ARBA" id="ARBA00022664"/>
    </source>
</evidence>
<proteinExistence type="predicted"/>
<dbReference type="Gene3D" id="2.130.10.10">
    <property type="entry name" value="YVTN repeat-like/Quinoprotein amine dehydrogenase"/>
    <property type="match status" value="1"/>
</dbReference>
<dbReference type="Pfam" id="PF00400">
    <property type="entry name" value="WD40"/>
    <property type="match status" value="5"/>
</dbReference>
<dbReference type="InterPro" id="IPR019775">
    <property type="entry name" value="WD40_repeat_CS"/>
</dbReference>
<evidence type="ECO:0000313" key="12">
    <source>
        <dbReference type="Proteomes" id="UP000007148"/>
    </source>
</evidence>
<feature type="repeat" description="WD" evidence="9">
    <location>
        <begin position="289"/>
        <end position="323"/>
    </location>
</feature>
<dbReference type="GO" id="GO:0071013">
    <property type="term" value="C:catalytic step 2 spliceosome"/>
    <property type="evidence" value="ECO:0007669"/>
    <property type="project" value="InterPro"/>
</dbReference>
<dbReference type="OMA" id="TLWHPHE"/>
<dbReference type="PANTHER" id="PTHR43979:SF1">
    <property type="entry name" value="PRE-MRNA-PROCESSING FACTOR 17"/>
    <property type="match status" value="1"/>
</dbReference>
<dbReference type="GO" id="GO:0003729">
    <property type="term" value="F:mRNA binding"/>
    <property type="evidence" value="ECO:0007669"/>
    <property type="project" value="TreeGrafter"/>
</dbReference>
<feature type="repeat" description="WD" evidence="9">
    <location>
        <begin position="333"/>
        <end position="374"/>
    </location>
</feature>
<dbReference type="CDD" id="cd00200">
    <property type="entry name" value="WD40"/>
    <property type="match status" value="1"/>
</dbReference>
<dbReference type="PROSITE" id="PS50294">
    <property type="entry name" value="WD_REPEATS_REGION"/>
    <property type="match status" value="3"/>
</dbReference>
<comment type="caution">
    <text evidence="11">The sequence shown here is derived from an EMBL/GenBank/DDBJ whole genome shotgun (WGS) entry which is preliminary data.</text>
</comment>
<feature type="compositionally biased region" description="Acidic residues" evidence="10">
    <location>
        <begin position="197"/>
        <end position="220"/>
    </location>
</feature>
<evidence type="ECO:0000256" key="1">
    <source>
        <dbReference type="ARBA" id="ARBA00004123"/>
    </source>
</evidence>
<accession>G4T9A8</accession>
<name>G4T9A8_SERID</name>
<dbReference type="InterPro" id="IPR020472">
    <property type="entry name" value="WD40_PAC1"/>
</dbReference>
<organism evidence="11 12">
    <name type="scientific">Serendipita indica (strain DSM 11827)</name>
    <name type="common">Root endophyte fungus</name>
    <name type="synonym">Piriformospora indica</name>
    <dbReference type="NCBI Taxonomy" id="1109443"/>
    <lineage>
        <taxon>Eukaryota</taxon>
        <taxon>Fungi</taxon>
        <taxon>Dikarya</taxon>
        <taxon>Basidiomycota</taxon>
        <taxon>Agaricomycotina</taxon>
        <taxon>Agaricomycetes</taxon>
        <taxon>Sebacinales</taxon>
        <taxon>Serendipitaceae</taxon>
        <taxon>Serendipita</taxon>
    </lineage>
</organism>
<feature type="repeat" description="WD" evidence="9">
    <location>
        <begin position="419"/>
        <end position="453"/>
    </location>
</feature>
<evidence type="ECO:0000256" key="2">
    <source>
        <dbReference type="ARBA" id="ARBA00022574"/>
    </source>
</evidence>
<dbReference type="OrthoDB" id="10257301at2759"/>
<dbReference type="InParanoid" id="G4T9A8"/>
<gene>
    <name evidence="11" type="ORF">PIIN_01813</name>
</gene>
<dbReference type="GO" id="GO:0000398">
    <property type="term" value="P:mRNA splicing, via spliceosome"/>
    <property type="evidence" value="ECO:0007669"/>
    <property type="project" value="InterPro"/>
</dbReference>
<dbReference type="InterPro" id="IPR001680">
    <property type="entry name" value="WD40_rpt"/>
</dbReference>
<dbReference type="FunCoup" id="G4T9A8">
    <property type="interactions" value="521"/>
</dbReference>
<dbReference type="InterPro" id="IPR032847">
    <property type="entry name" value="PRPF17"/>
</dbReference>
<dbReference type="HOGENOM" id="CLU_022571_2_1_1"/>
<protein>
    <recommendedName>
        <fullName evidence="8">Pre-mRNA-processing factor 17</fullName>
    </recommendedName>
</protein>
<evidence type="ECO:0000313" key="11">
    <source>
        <dbReference type="EMBL" id="CCA67945.1"/>
    </source>
</evidence>
<feature type="region of interest" description="Disordered" evidence="10">
    <location>
        <begin position="159"/>
        <end position="247"/>
    </location>
</feature>
<keyword evidence="3" id="KW-0507">mRNA processing</keyword>
<keyword evidence="7" id="KW-0539">Nucleus</keyword>
<keyword evidence="4" id="KW-0747">Spliceosome</keyword>
<dbReference type="EMBL" id="CAFZ01000022">
    <property type="protein sequence ID" value="CCA67945.1"/>
    <property type="molecule type" value="Genomic_DNA"/>
</dbReference>